<keyword evidence="1" id="KW-0560">Oxidoreductase</keyword>
<feature type="domain" description="FAD-binding PCMH-type" evidence="2">
    <location>
        <begin position="12"/>
        <end position="178"/>
    </location>
</feature>
<dbReference type="Gene3D" id="3.30.70.2530">
    <property type="match status" value="1"/>
</dbReference>
<dbReference type="Gene3D" id="3.30.43.10">
    <property type="entry name" value="Uridine Diphospho-n-acetylenolpyruvylglucosamine Reductase, domain 2"/>
    <property type="match status" value="1"/>
</dbReference>
<dbReference type="InterPro" id="IPR010031">
    <property type="entry name" value="FAD_lactone_oxidase-like"/>
</dbReference>
<gene>
    <name evidence="3" type="ORF">FH610_015280</name>
</gene>
<dbReference type="Gene3D" id="3.30.465.10">
    <property type="match status" value="1"/>
</dbReference>
<sequence length="454" mass="47883">MTHLVTNWAGNITFGAAAVERPSSVEEVRALVARSEKARVLGSGHSFNHIADSPGALISLDALAPEIEIDGGSSTVRVAASVRYGELGRRLHDKGYALPNLASLPHISVAGSCATGTHGSGDANGGLATAVRAIEMVTADGDLVTLSRDADGDRFAGAVVALGALGVVVAMTLDVVPSFDVRQRVYEGLPAEVLDDQFDAVMSAAYSVSLFTDWRTSRINQVWVKERAGTADADPAEAAAVSGLAGDAAAGGLEGATAAGGLYGAETGGGFFGATPADGPRHPVPGMSAVHCTAQMGVPGPWFERLPHFRPDFTPSSGEELQAEYMVPRRHAAAAFRALDGIRDRIAPVLQISEIRTIAADDLWLSPSQGRDTVAFHFTWIKDTAAVTPVLTAIEECLAPFGARPHWGKLFTLPADVLRSRYERLDDFAALARHYDPRGVFANEFVERYVLGLT</sequence>
<proteinExistence type="predicted"/>
<dbReference type="PIRSF" id="PIRSF000136">
    <property type="entry name" value="LGO_GLO"/>
    <property type="match status" value="1"/>
</dbReference>
<evidence type="ECO:0000313" key="4">
    <source>
        <dbReference type="Proteomes" id="UP000313066"/>
    </source>
</evidence>
<dbReference type="AlphaFoldDB" id="A0A5N6BW04"/>
<dbReference type="InterPro" id="IPR016167">
    <property type="entry name" value="FAD-bd_PCMH_sub1"/>
</dbReference>
<accession>A0A5N6BW04</accession>
<evidence type="ECO:0000256" key="1">
    <source>
        <dbReference type="ARBA" id="ARBA00023002"/>
    </source>
</evidence>
<dbReference type="Pfam" id="PF01565">
    <property type="entry name" value="FAD_binding_4"/>
    <property type="match status" value="1"/>
</dbReference>
<organism evidence="3 4">
    <name type="scientific">Microbispora catharanthi</name>
    <dbReference type="NCBI Taxonomy" id="1712871"/>
    <lineage>
        <taxon>Bacteria</taxon>
        <taxon>Bacillati</taxon>
        <taxon>Actinomycetota</taxon>
        <taxon>Actinomycetes</taxon>
        <taxon>Streptosporangiales</taxon>
        <taxon>Streptosporangiaceae</taxon>
        <taxon>Microbispora</taxon>
    </lineage>
</organism>
<dbReference type="GO" id="GO:0080049">
    <property type="term" value="F:L-gulono-1,4-lactone dehydrogenase activity"/>
    <property type="evidence" value="ECO:0007669"/>
    <property type="project" value="TreeGrafter"/>
</dbReference>
<name>A0A5N6BW04_9ACTN</name>
<dbReference type="GO" id="GO:0003885">
    <property type="term" value="F:D-arabinono-1,4-lactone oxidase activity"/>
    <property type="evidence" value="ECO:0007669"/>
    <property type="project" value="InterPro"/>
</dbReference>
<protein>
    <submittedName>
        <fullName evidence="3">FAD-binding protein</fullName>
    </submittedName>
</protein>
<dbReference type="InterPro" id="IPR016169">
    <property type="entry name" value="FAD-bd_PCMH_sub2"/>
</dbReference>
<keyword evidence="4" id="KW-1185">Reference proteome</keyword>
<dbReference type="PANTHER" id="PTHR43762:SF1">
    <property type="entry name" value="D-ARABINONO-1,4-LACTONE OXIDASE"/>
    <property type="match status" value="1"/>
</dbReference>
<dbReference type="Gene3D" id="1.10.45.10">
    <property type="entry name" value="Vanillyl-alcohol Oxidase, Chain A, domain 4"/>
    <property type="match status" value="1"/>
</dbReference>
<reference evidence="3 4" key="1">
    <citation type="submission" date="2019-10" db="EMBL/GenBank/DDBJ databases">
        <title>Nonomuraea sp. nov., isolated from Phyllanthus amarus.</title>
        <authorList>
            <person name="Klykleung N."/>
            <person name="Tanasupawat S."/>
        </authorList>
    </citation>
    <scope>NUCLEOTIDE SEQUENCE [LARGE SCALE GENOMIC DNA]</scope>
    <source>
        <strain evidence="3 4">CR1-09</strain>
    </source>
</reference>
<evidence type="ECO:0000259" key="2">
    <source>
        <dbReference type="PROSITE" id="PS51387"/>
    </source>
</evidence>
<dbReference type="InterPro" id="IPR016166">
    <property type="entry name" value="FAD-bd_PCMH"/>
</dbReference>
<dbReference type="InterPro" id="IPR036318">
    <property type="entry name" value="FAD-bd_PCMH-like_sf"/>
</dbReference>
<dbReference type="EMBL" id="VDMA02000007">
    <property type="protein sequence ID" value="KAB8184473.1"/>
    <property type="molecule type" value="Genomic_DNA"/>
</dbReference>
<dbReference type="InterPro" id="IPR006094">
    <property type="entry name" value="Oxid_FAD_bind_N"/>
</dbReference>
<dbReference type="GO" id="GO:0016020">
    <property type="term" value="C:membrane"/>
    <property type="evidence" value="ECO:0007669"/>
    <property type="project" value="InterPro"/>
</dbReference>
<dbReference type="Gene3D" id="3.30.70.2520">
    <property type="match status" value="1"/>
</dbReference>
<dbReference type="PROSITE" id="PS51387">
    <property type="entry name" value="FAD_PCMH"/>
    <property type="match status" value="1"/>
</dbReference>
<dbReference type="SUPFAM" id="SSF56176">
    <property type="entry name" value="FAD-binding/transporter-associated domain-like"/>
    <property type="match status" value="1"/>
</dbReference>
<dbReference type="InterPro" id="IPR007173">
    <property type="entry name" value="ALO_C"/>
</dbReference>
<dbReference type="Pfam" id="PF04030">
    <property type="entry name" value="ALO"/>
    <property type="match status" value="1"/>
</dbReference>
<evidence type="ECO:0000313" key="3">
    <source>
        <dbReference type="EMBL" id="KAB8184473.1"/>
    </source>
</evidence>
<dbReference type="PANTHER" id="PTHR43762">
    <property type="entry name" value="L-GULONOLACTONE OXIDASE"/>
    <property type="match status" value="1"/>
</dbReference>
<dbReference type="InterPro" id="IPR016171">
    <property type="entry name" value="Vanillyl_alc_oxidase_C-sub2"/>
</dbReference>
<dbReference type="Proteomes" id="UP000313066">
    <property type="component" value="Unassembled WGS sequence"/>
</dbReference>
<dbReference type="GO" id="GO:0071949">
    <property type="term" value="F:FAD binding"/>
    <property type="evidence" value="ECO:0007669"/>
    <property type="project" value="InterPro"/>
</dbReference>
<comment type="caution">
    <text evidence="3">The sequence shown here is derived from an EMBL/GenBank/DDBJ whole genome shotgun (WGS) entry which is preliminary data.</text>
</comment>